<accession>A0ABN7XJ73</accession>
<dbReference type="InterPro" id="IPR012337">
    <property type="entry name" value="RNaseH-like_sf"/>
</dbReference>
<dbReference type="InterPro" id="IPR050951">
    <property type="entry name" value="Retrovirus_Pol_polyprotein"/>
</dbReference>
<dbReference type="InterPro" id="IPR001584">
    <property type="entry name" value="Integrase_cat-core"/>
</dbReference>
<sequence length="140" mass="16152">KLDNKYRYICHAKDHFSKFCWSSPLTSKRAEEVAIALFNIFIIFGPPVILHTDNGKEFTASIIRQLISLWPGIRIINGRPRHPESQGSIEKANDSLERKLSKWMEDEKSTNWTQGLPLATHAMNTEISRVTKHTPYELVF</sequence>
<feature type="non-terminal residue" evidence="2">
    <location>
        <position position="140"/>
    </location>
</feature>
<evidence type="ECO:0000313" key="2">
    <source>
        <dbReference type="EMBL" id="CAG8855262.1"/>
    </source>
</evidence>
<name>A0ABN7XJ73_GIGMA</name>
<dbReference type="Pfam" id="PF00665">
    <property type="entry name" value="rve"/>
    <property type="match status" value="1"/>
</dbReference>
<dbReference type="SUPFAM" id="SSF53098">
    <property type="entry name" value="Ribonuclease H-like"/>
    <property type="match status" value="1"/>
</dbReference>
<evidence type="ECO:0000259" key="1">
    <source>
        <dbReference type="PROSITE" id="PS50994"/>
    </source>
</evidence>
<comment type="caution">
    <text evidence="2">The sequence shown here is derived from an EMBL/GenBank/DDBJ whole genome shotgun (WGS) entry which is preliminary data.</text>
</comment>
<dbReference type="PANTHER" id="PTHR37984:SF5">
    <property type="entry name" value="PROTEIN NYNRIN-LIKE"/>
    <property type="match status" value="1"/>
</dbReference>
<dbReference type="Proteomes" id="UP000789901">
    <property type="component" value="Unassembled WGS sequence"/>
</dbReference>
<dbReference type="EMBL" id="CAJVQB010147469">
    <property type="protein sequence ID" value="CAG8855262.1"/>
    <property type="molecule type" value="Genomic_DNA"/>
</dbReference>
<gene>
    <name evidence="2" type="ORF">GMARGA_LOCUS44083</name>
</gene>
<evidence type="ECO:0000313" key="3">
    <source>
        <dbReference type="Proteomes" id="UP000789901"/>
    </source>
</evidence>
<reference evidence="2 3" key="1">
    <citation type="submission" date="2021-06" db="EMBL/GenBank/DDBJ databases">
        <authorList>
            <person name="Kallberg Y."/>
            <person name="Tangrot J."/>
            <person name="Rosling A."/>
        </authorList>
    </citation>
    <scope>NUCLEOTIDE SEQUENCE [LARGE SCALE GENOMIC DNA]</scope>
    <source>
        <strain evidence="2 3">120-4 pot B 10/14</strain>
    </source>
</reference>
<keyword evidence="3" id="KW-1185">Reference proteome</keyword>
<organism evidence="2 3">
    <name type="scientific">Gigaspora margarita</name>
    <dbReference type="NCBI Taxonomy" id="4874"/>
    <lineage>
        <taxon>Eukaryota</taxon>
        <taxon>Fungi</taxon>
        <taxon>Fungi incertae sedis</taxon>
        <taxon>Mucoromycota</taxon>
        <taxon>Glomeromycotina</taxon>
        <taxon>Glomeromycetes</taxon>
        <taxon>Diversisporales</taxon>
        <taxon>Gigasporaceae</taxon>
        <taxon>Gigaspora</taxon>
    </lineage>
</organism>
<dbReference type="InterPro" id="IPR036397">
    <property type="entry name" value="RNaseH_sf"/>
</dbReference>
<dbReference type="PANTHER" id="PTHR37984">
    <property type="entry name" value="PROTEIN CBG26694"/>
    <property type="match status" value="1"/>
</dbReference>
<feature type="domain" description="Integrase catalytic" evidence="1">
    <location>
        <begin position="1"/>
        <end position="140"/>
    </location>
</feature>
<proteinExistence type="predicted"/>
<dbReference type="PROSITE" id="PS50994">
    <property type="entry name" value="INTEGRASE"/>
    <property type="match status" value="1"/>
</dbReference>
<dbReference type="Gene3D" id="3.30.420.10">
    <property type="entry name" value="Ribonuclease H-like superfamily/Ribonuclease H"/>
    <property type="match status" value="1"/>
</dbReference>
<feature type="non-terminal residue" evidence="2">
    <location>
        <position position="1"/>
    </location>
</feature>
<protein>
    <submittedName>
        <fullName evidence="2">19807_t:CDS:1</fullName>
    </submittedName>
</protein>